<evidence type="ECO:0000313" key="1">
    <source>
        <dbReference type="EnsemblMetazoa" id="tetur06g04020.1"/>
    </source>
</evidence>
<name>T1K7F3_TETUR</name>
<dbReference type="Proteomes" id="UP000015104">
    <property type="component" value="Unassembled WGS sequence"/>
</dbReference>
<reference evidence="2" key="1">
    <citation type="submission" date="2011-08" db="EMBL/GenBank/DDBJ databases">
        <authorList>
            <person name="Rombauts S."/>
        </authorList>
    </citation>
    <scope>NUCLEOTIDE SEQUENCE</scope>
    <source>
        <strain evidence="2">London</strain>
    </source>
</reference>
<reference evidence="1" key="2">
    <citation type="submission" date="2015-06" db="UniProtKB">
        <authorList>
            <consortium name="EnsemblMetazoa"/>
        </authorList>
    </citation>
    <scope>IDENTIFICATION</scope>
</reference>
<proteinExistence type="predicted"/>
<dbReference type="EMBL" id="CAEY01001805">
    <property type="status" value="NOT_ANNOTATED_CDS"/>
    <property type="molecule type" value="Genomic_DNA"/>
</dbReference>
<evidence type="ECO:0000313" key="2">
    <source>
        <dbReference type="Proteomes" id="UP000015104"/>
    </source>
</evidence>
<organism evidence="1 2">
    <name type="scientific">Tetranychus urticae</name>
    <name type="common">Two-spotted spider mite</name>
    <dbReference type="NCBI Taxonomy" id="32264"/>
    <lineage>
        <taxon>Eukaryota</taxon>
        <taxon>Metazoa</taxon>
        <taxon>Ecdysozoa</taxon>
        <taxon>Arthropoda</taxon>
        <taxon>Chelicerata</taxon>
        <taxon>Arachnida</taxon>
        <taxon>Acari</taxon>
        <taxon>Acariformes</taxon>
        <taxon>Trombidiformes</taxon>
        <taxon>Prostigmata</taxon>
        <taxon>Eleutherengona</taxon>
        <taxon>Raphignathae</taxon>
        <taxon>Tetranychoidea</taxon>
        <taxon>Tetranychidae</taxon>
        <taxon>Tetranychus</taxon>
    </lineage>
</organism>
<accession>T1K7F3</accession>
<keyword evidence="2" id="KW-1185">Reference proteome</keyword>
<protein>
    <submittedName>
        <fullName evidence="1">Uncharacterized protein</fullName>
    </submittedName>
</protein>
<dbReference type="AlphaFoldDB" id="T1K7F3"/>
<sequence length="41" mass="4928">MQMSADFRTMVTNYMRFMVDSVKRFSGFDWGAKKQHHVENL</sequence>
<dbReference type="EnsemblMetazoa" id="tetur06g04020.1">
    <property type="protein sequence ID" value="tetur06g04020.1"/>
    <property type="gene ID" value="tetur06g04020"/>
</dbReference>
<dbReference type="HOGENOM" id="CLU_3280127_0_0_1"/>